<dbReference type="InterPro" id="IPR027417">
    <property type="entry name" value="P-loop_NTPase"/>
</dbReference>
<dbReference type="RefSeq" id="WP_144459390.1">
    <property type="nucleotide sequence ID" value="NZ_CP061870.1"/>
</dbReference>
<dbReference type="PANTHER" id="PTHR47396:SF1">
    <property type="entry name" value="ATP-DEPENDENT HELICASE IRC3-RELATED"/>
    <property type="match status" value="1"/>
</dbReference>
<dbReference type="PANTHER" id="PTHR47396">
    <property type="entry name" value="TYPE I RESTRICTION ENZYME ECOKI R PROTEIN"/>
    <property type="match status" value="1"/>
</dbReference>
<dbReference type="EMBL" id="CP125292">
    <property type="protein sequence ID" value="WHM23564.1"/>
    <property type="molecule type" value="Genomic_DNA"/>
</dbReference>
<dbReference type="GO" id="GO:0003677">
    <property type="term" value="F:DNA binding"/>
    <property type="evidence" value="ECO:0007669"/>
    <property type="project" value="InterPro"/>
</dbReference>
<dbReference type="SMART" id="SM00490">
    <property type="entry name" value="HELICc"/>
    <property type="match status" value="1"/>
</dbReference>
<dbReference type="InterPro" id="IPR025202">
    <property type="entry name" value="PLD-like_dom"/>
</dbReference>
<dbReference type="InterPro" id="IPR050742">
    <property type="entry name" value="Helicase_Restrict-Modif_Enz"/>
</dbReference>
<feature type="domain" description="Helicase ATP-binding" evidence="1">
    <location>
        <begin position="324"/>
        <end position="475"/>
    </location>
</feature>
<dbReference type="CDD" id="cd09180">
    <property type="entry name" value="PLDc_N_DEXD_b"/>
    <property type="match status" value="1"/>
</dbReference>
<dbReference type="REBASE" id="713494">
    <property type="entry name" value="Bsu7ORF11330P"/>
</dbReference>
<dbReference type="AlphaFoldDB" id="A0AAQ3IGX2"/>
<dbReference type="SUPFAM" id="SSF52540">
    <property type="entry name" value="P-loop containing nucleoside triphosphate hydrolases"/>
    <property type="match status" value="1"/>
</dbReference>
<dbReference type="Gene3D" id="3.40.50.300">
    <property type="entry name" value="P-loop containing nucleotide triphosphate hydrolases"/>
    <property type="match status" value="2"/>
</dbReference>
<proteinExistence type="predicted"/>
<accession>A0AAQ3IGX2</accession>
<dbReference type="GO" id="GO:0016787">
    <property type="term" value="F:hydrolase activity"/>
    <property type="evidence" value="ECO:0007669"/>
    <property type="project" value="InterPro"/>
</dbReference>
<evidence type="ECO:0000313" key="3">
    <source>
        <dbReference type="EMBL" id="WHM23564.1"/>
    </source>
</evidence>
<dbReference type="InterPro" id="IPR014001">
    <property type="entry name" value="Helicase_ATP-bd"/>
</dbReference>
<dbReference type="Pfam" id="PF26350">
    <property type="entry name" value="DUF8090"/>
    <property type="match status" value="1"/>
</dbReference>
<dbReference type="InterPro" id="IPR021835">
    <property type="entry name" value="DUF3427"/>
</dbReference>
<dbReference type="InterPro" id="IPR006935">
    <property type="entry name" value="Helicase/UvrB_N"/>
</dbReference>
<dbReference type="SMART" id="SM00487">
    <property type="entry name" value="DEXDc"/>
    <property type="match status" value="1"/>
</dbReference>
<dbReference type="CDD" id="cd18032">
    <property type="entry name" value="DEXHc_RE_I_III_res"/>
    <property type="match status" value="1"/>
</dbReference>
<evidence type="ECO:0000259" key="1">
    <source>
        <dbReference type="PROSITE" id="PS51192"/>
    </source>
</evidence>
<dbReference type="Pfam" id="PF00271">
    <property type="entry name" value="Helicase_C"/>
    <property type="match status" value="1"/>
</dbReference>
<gene>
    <name evidence="3" type="ORF">QL281_11330</name>
</gene>
<dbReference type="InterPro" id="IPR001650">
    <property type="entry name" value="Helicase_C-like"/>
</dbReference>
<feature type="domain" description="Helicase C-terminal" evidence="2">
    <location>
        <begin position="533"/>
        <end position="688"/>
    </location>
</feature>
<evidence type="ECO:0000259" key="2">
    <source>
        <dbReference type="PROSITE" id="PS51194"/>
    </source>
</evidence>
<organism evidence="3 4">
    <name type="scientific">Bacillus subtilis</name>
    <dbReference type="NCBI Taxonomy" id="1423"/>
    <lineage>
        <taxon>Bacteria</taxon>
        <taxon>Bacillati</taxon>
        <taxon>Bacillota</taxon>
        <taxon>Bacilli</taxon>
        <taxon>Bacillales</taxon>
        <taxon>Bacillaceae</taxon>
        <taxon>Bacillus</taxon>
    </lineage>
</organism>
<dbReference type="CDD" id="cd18799">
    <property type="entry name" value="SF2_C_EcoAI-like"/>
    <property type="match status" value="1"/>
</dbReference>
<dbReference type="GO" id="GO:0005829">
    <property type="term" value="C:cytosol"/>
    <property type="evidence" value="ECO:0007669"/>
    <property type="project" value="TreeGrafter"/>
</dbReference>
<dbReference type="Pfam" id="PF11907">
    <property type="entry name" value="DUF3427"/>
    <property type="match status" value="1"/>
</dbReference>
<reference evidence="3" key="1">
    <citation type="submission" date="2023-05" db="EMBL/GenBank/DDBJ databases">
        <title>Complete genome sequence of Bacillus subtilis SRCM117797 isolated from Soybean paste.</title>
        <authorList>
            <person name="Abraha H.B."/>
            <person name="Kim K.-P."/>
            <person name="Ryu M.-S."/>
            <person name="Jeong D.-Y."/>
        </authorList>
    </citation>
    <scope>NUCLEOTIDE SEQUENCE</scope>
    <source>
        <strain evidence="3">SRCM117797</strain>
    </source>
</reference>
<dbReference type="GO" id="GO:0005524">
    <property type="term" value="F:ATP binding"/>
    <property type="evidence" value="ECO:0007669"/>
    <property type="project" value="InterPro"/>
</dbReference>
<dbReference type="Pfam" id="PF04851">
    <property type="entry name" value="ResIII"/>
    <property type="match status" value="1"/>
</dbReference>
<dbReference type="Proteomes" id="UP001229422">
    <property type="component" value="Chromosome"/>
</dbReference>
<sequence length="1059" mass="123460">MIKLGYLSKYGERKNEKKNSGFHEELQDKHKLYPVEHRFQPVLPKEYPEILTLHIAKQFGEKIKTLVHHGQYNQAVELTQKISSDLGNDTAFTIPLSSVLYHVGDLDLPVSEHFSLSRLNLLGNYRADDNFFKALKNEMLTADRVDFMVSFTRWSGVQLLIPPLQELNKRNVPVRIITSTYMGITEPKALKQLMQFQNVDLRIVNDYSQSFHTKAYLFERLSGQHSVIIGSSNLSQSALTTGYELNARIPDTKYLPIFQQTKDVFNKVWVEKTQPVDDQFLKAYEEFQAANHKMSASLVSQNSLYQTKIQPNAMQEIALKNLKKTREQGEERAVIIAATGTGKTYLAAFDFSEYQPKKYLFIAHREELLTKAIETFEKVTNDHDNFGLLTGSKKEWNKRFLFSTVQTLYKEETLKRFAPDEFDYIVIDEFHHAEASTYQSVLNYFKPGFLLGLTATPERLDGKDVLEICNHNVVYEIRLRDALEAELLAPFHYFGIPDHTVDYDKVKITNGVYDERSLVNHLKNHERVDYVIKMINMYGFDGERMCGLGFCTNVEHAQYMSQEFNQLGLHTTYLTGQDSSAQRQKVIRELEDPHHSLELIFTVDIFNEGIDIPKLNLLLFLRPTESPTIFIQQLGRGLRKTDDKEFVTVLDFIGNYQKSFVIPLALSGQTSQKSFDKDSLRVAVTHEFADLPGGSYVDLASVTKKEILHKIDSIKLNSAAMLKTLYYQFKRDIGRSPELLDFLYSDQAPGLTFFIKKYKSWVETKRKMDDLHSLDKEVLNDSLVLRMVSWLEQQFPIKWPYDLLLLQCGFNTQRITVEDVKKSLEDTFHLKIKNTNIHDNLIKRSMERLSTPHKKQQWSFGTVEENTFILQLNIFERLCHPRFGPYIKERIQYGLTEFRRMNNLEALLSSELQLTLYQTYTRNELIHLFQSTDQEGTWREGVRRVNNNYLIFITLNKSKKVEDHLLYKDYFIDPHHFHWQSQNQTSHDSPVGQNFINHRQKEYKIHLFVRKFSEMHDITLPFIYLGKVDYVSSNGDKPMNVIWKLHQPVPENLYVDLIN</sequence>
<protein>
    <submittedName>
        <fullName evidence="3">DUF3427 domain-containing protein</fullName>
    </submittedName>
</protein>
<dbReference type="InterPro" id="IPR058403">
    <property type="entry name" value="DUF8090"/>
</dbReference>
<dbReference type="Pfam" id="PF13091">
    <property type="entry name" value="PLDc_2"/>
    <property type="match status" value="1"/>
</dbReference>
<dbReference type="PROSITE" id="PS51194">
    <property type="entry name" value="HELICASE_CTER"/>
    <property type="match status" value="1"/>
</dbReference>
<dbReference type="PROSITE" id="PS51192">
    <property type="entry name" value="HELICASE_ATP_BIND_1"/>
    <property type="match status" value="1"/>
</dbReference>
<dbReference type="SUPFAM" id="SSF56024">
    <property type="entry name" value="Phospholipase D/nuclease"/>
    <property type="match status" value="1"/>
</dbReference>
<dbReference type="Gene3D" id="3.30.870.10">
    <property type="entry name" value="Endonuclease Chain A"/>
    <property type="match status" value="1"/>
</dbReference>
<evidence type="ECO:0000313" key="4">
    <source>
        <dbReference type="Proteomes" id="UP001229422"/>
    </source>
</evidence>
<name>A0AAQ3IGX2_BACIU</name>